<keyword evidence="1" id="KW-1133">Transmembrane helix</keyword>
<name>A0ABD5NM25_9EURY</name>
<sequence>MASNNALELGIRVFTAIFAILWLPMAMFDTNVLELLGGTEFAVVIATIVAIAGAYDLAELAGVADPYGGN</sequence>
<evidence type="ECO:0000313" key="3">
    <source>
        <dbReference type="Proteomes" id="UP001595846"/>
    </source>
</evidence>
<keyword evidence="1" id="KW-0812">Transmembrane</keyword>
<dbReference type="RefSeq" id="WP_256530566.1">
    <property type="nucleotide sequence ID" value="NZ_CP101824.1"/>
</dbReference>
<protein>
    <submittedName>
        <fullName evidence="2">Uncharacterized protein</fullName>
    </submittedName>
</protein>
<feature type="transmembrane region" description="Helical" evidence="1">
    <location>
        <begin position="6"/>
        <end position="23"/>
    </location>
</feature>
<feature type="transmembrane region" description="Helical" evidence="1">
    <location>
        <begin position="35"/>
        <end position="55"/>
    </location>
</feature>
<proteinExistence type="predicted"/>
<dbReference type="AlphaFoldDB" id="A0ABD5NM25"/>
<evidence type="ECO:0000313" key="2">
    <source>
        <dbReference type="EMBL" id="MFC3957875.1"/>
    </source>
</evidence>
<dbReference type="GeneID" id="73903254"/>
<dbReference type="Proteomes" id="UP001595846">
    <property type="component" value="Unassembled WGS sequence"/>
</dbReference>
<dbReference type="EMBL" id="JBHSAQ010000002">
    <property type="protein sequence ID" value="MFC3957875.1"/>
    <property type="molecule type" value="Genomic_DNA"/>
</dbReference>
<comment type="caution">
    <text evidence="2">The sequence shown here is derived from an EMBL/GenBank/DDBJ whole genome shotgun (WGS) entry which is preliminary data.</text>
</comment>
<keyword evidence="1" id="KW-0472">Membrane</keyword>
<keyword evidence="3" id="KW-1185">Reference proteome</keyword>
<gene>
    <name evidence="2" type="ORF">ACFOUR_05750</name>
</gene>
<reference evidence="2 3" key="1">
    <citation type="journal article" date="2019" name="Int. J. Syst. Evol. Microbiol.">
        <title>The Global Catalogue of Microorganisms (GCM) 10K type strain sequencing project: providing services to taxonomists for standard genome sequencing and annotation.</title>
        <authorList>
            <consortium name="The Broad Institute Genomics Platform"/>
            <consortium name="The Broad Institute Genome Sequencing Center for Infectious Disease"/>
            <person name="Wu L."/>
            <person name="Ma J."/>
        </authorList>
    </citation>
    <scope>NUCLEOTIDE SEQUENCE [LARGE SCALE GENOMIC DNA]</scope>
    <source>
        <strain evidence="2 3">IBRC-M 10256</strain>
    </source>
</reference>
<evidence type="ECO:0000256" key="1">
    <source>
        <dbReference type="SAM" id="Phobius"/>
    </source>
</evidence>
<accession>A0ABD5NM25</accession>
<organism evidence="2 3">
    <name type="scientific">Halovivax cerinus</name>
    <dbReference type="NCBI Taxonomy" id="1487865"/>
    <lineage>
        <taxon>Archaea</taxon>
        <taxon>Methanobacteriati</taxon>
        <taxon>Methanobacteriota</taxon>
        <taxon>Stenosarchaea group</taxon>
        <taxon>Halobacteria</taxon>
        <taxon>Halobacteriales</taxon>
        <taxon>Natrialbaceae</taxon>
        <taxon>Halovivax</taxon>
    </lineage>
</organism>